<accession>A0A5J4WEW8</accession>
<proteinExistence type="predicted"/>
<dbReference type="EMBL" id="SNRW01002239">
    <property type="protein sequence ID" value="KAA6393411.1"/>
    <property type="molecule type" value="Genomic_DNA"/>
</dbReference>
<protein>
    <submittedName>
        <fullName evidence="1">Uncharacterized protein</fullName>
    </submittedName>
</protein>
<reference evidence="1 2" key="1">
    <citation type="submission" date="2019-03" db="EMBL/GenBank/DDBJ databases">
        <title>Single cell metagenomics reveals metabolic interactions within the superorganism composed of flagellate Streblomastix strix and complex community of Bacteroidetes bacteria on its surface.</title>
        <authorList>
            <person name="Treitli S.C."/>
            <person name="Kolisko M."/>
            <person name="Husnik F."/>
            <person name="Keeling P."/>
            <person name="Hampl V."/>
        </authorList>
    </citation>
    <scope>NUCLEOTIDE SEQUENCE [LARGE SCALE GENOMIC DNA]</scope>
    <source>
        <strain evidence="1">ST1C</strain>
    </source>
</reference>
<dbReference type="Proteomes" id="UP000324800">
    <property type="component" value="Unassembled WGS sequence"/>
</dbReference>
<name>A0A5J4WEW8_9EUKA</name>
<evidence type="ECO:0000313" key="1">
    <source>
        <dbReference type="EMBL" id="KAA6393411.1"/>
    </source>
</evidence>
<sequence>MIDSIFVNFGPDMEFLIVIMPDSDAIIKNFLLISLDRFPPSKINYPPTALKSTYKKERFSSSSLIVSSDESVALIHPYIDSLQMPVKLPQSIFDVPPPNYRNSRSTKVGYESFVPITVAALLIMICTPFESQSGRGQKVFWRIVIFFQAYVMKTSYIFTPMNMGVLLPPIVTSVSQEVITAPYEEPIKVSPYIFIEQLFKFKIFEAVKVPELILTEVFDTVNRQFADENEGPEQNPLLILSQFPEKLIRP</sequence>
<gene>
    <name evidence="1" type="ORF">EZS28_011063</name>
</gene>
<comment type="caution">
    <text evidence="1">The sequence shown here is derived from an EMBL/GenBank/DDBJ whole genome shotgun (WGS) entry which is preliminary data.</text>
</comment>
<dbReference type="AlphaFoldDB" id="A0A5J4WEW8"/>
<organism evidence="1 2">
    <name type="scientific">Streblomastix strix</name>
    <dbReference type="NCBI Taxonomy" id="222440"/>
    <lineage>
        <taxon>Eukaryota</taxon>
        <taxon>Metamonada</taxon>
        <taxon>Preaxostyla</taxon>
        <taxon>Oxymonadida</taxon>
        <taxon>Streblomastigidae</taxon>
        <taxon>Streblomastix</taxon>
    </lineage>
</organism>
<evidence type="ECO:0000313" key="2">
    <source>
        <dbReference type="Proteomes" id="UP000324800"/>
    </source>
</evidence>